<dbReference type="GO" id="GO:0030672">
    <property type="term" value="C:synaptic vesicle membrane"/>
    <property type="evidence" value="ECO:0007669"/>
    <property type="project" value="TreeGrafter"/>
</dbReference>
<dbReference type="GO" id="GO:0030132">
    <property type="term" value="C:clathrin coat of coated pit"/>
    <property type="evidence" value="ECO:0007669"/>
    <property type="project" value="InterPro"/>
</dbReference>
<comment type="subcellular location">
    <subcellularLocation>
        <location evidence="1 6">Cytoplasmic vesicle membrane</location>
        <topology evidence="1 6">Peripheral membrane protein</topology>
        <orientation evidence="1 6">Cytoplasmic side</orientation>
    </subcellularLocation>
    <subcellularLocation>
        <location evidence="6">Membrane</location>
        <location evidence="6">Coated pit</location>
        <topology evidence="6">Peripheral membrane protein</topology>
        <orientation evidence="6">Cytoplasmic side</orientation>
    </subcellularLocation>
    <text evidence="6">Cytoplasmic face of coated pits and vesicles.</text>
</comment>
<evidence type="ECO:0000313" key="9">
    <source>
        <dbReference type="Proteomes" id="UP000046393"/>
    </source>
</evidence>
<organism evidence="9 10">
    <name type="scientific">Syphacia muris</name>
    <dbReference type="NCBI Taxonomy" id="451379"/>
    <lineage>
        <taxon>Eukaryota</taxon>
        <taxon>Metazoa</taxon>
        <taxon>Ecdysozoa</taxon>
        <taxon>Nematoda</taxon>
        <taxon>Chromadorea</taxon>
        <taxon>Rhabditida</taxon>
        <taxon>Spirurina</taxon>
        <taxon>Oxyuridomorpha</taxon>
        <taxon>Oxyuroidea</taxon>
        <taxon>Oxyuridae</taxon>
        <taxon>Syphacia</taxon>
    </lineage>
</organism>
<dbReference type="GO" id="GO:0072583">
    <property type="term" value="P:clathrin-dependent endocytosis"/>
    <property type="evidence" value="ECO:0007669"/>
    <property type="project" value="TreeGrafter"/>
</dbReference>
<evidence type="ECO:0000256" key="2">
    <source>
        <dbReference type="ARBA" id="ARBA00005263"/>
    </source>
</evidence>
<feature type="coiled-coil region" evidence="7">
    <location>
        <begin position="101"/>
        <end position="136"/>
    </location>
</feature>
<comment type="similarity">
    <text evidence="2 6">Belongs to the clathrin light chain family.</text>
</comment>
<dbReference type="STRING" id="451379.A0A0N5A8I8"/>
<evidence type="ECO:0000256" key="8">
    <source>
        <dbReference type="SAM" id="MobiDB-lite"/>
    </source>
</evidence>
<evidence type="ECO:0000256" key="7">
    <source>
        <dbReference type="SAM" id="Coils"/>
    </source>
</evidence>
<keyword evidence="5 6" id="KW-0968">Cytoplasmic vesicle</keyword>
<dbReference type="Proteomes" id="UP000046393">
    <property type="component" value="Unplaced"/>
</dbReference>
<name>A0A0N5A8I8_9BILA</name>
<dbReference type="GO" id="GO:0005198">
    <property type="term" value="F:structural molecule activity"/>
    <property type="evidence" value="ECO:0007669"/>
    <property type="project" value="InterPro"/>
</dbReference>
<reference evidence="10" key="1">
    <citation type="submission" date="2017-02" db="UniProtKB">
        <authorList>
            <consortium name="WormBaseParasite"/>
        </authorList>
    </citation>
    <scope>IDENTIFICATION</scope>
</reference>
<feature type="compositionally biased region" description="Low complexity" evidence="8">
    <location>
        <begin position="58"/>
        <end position="75"/>
    </location>
</feature>
<evidence type="ECO:0000256" key="3">
    <source>
        <dbReference type="ARBA" id="ARBA00023136"/>
    </source>
</evidence>
<proteinExistence type="inferred from homology"/>
<keyword evidence="9" id="KW-1185">Reference proteome</keyword>
<dbReference type="WBParaSite" id="SMUV_0000038801-mRNA-1">
    <property type="protein sequence ID" value="SMUV_0000038801-mRNA-1"/>
    <property type="gene ID" value="SMUV_0000038801"/>
</dbReference>
<dbReference type="PANTHER" id="PTHR10639:SF7">
    <property type="entry name" value="CLATHRIN LIGHT CHAIN"/>
    <property type="match status" value="1"/>
</dbReference>
<keyword evidence="4 6" id="KW-0168">Coated pit</keyword>
<dbReference type="Pfam" id="PF01086">
    <property type="entry name" value="Clathrin_lg_ch"/>
    <property type="match status" value="1"/>
</dbReference>
<dbReference type="InterPro" id="IPR000996">
    <property type="entry name" value="Clathrin_L-chain"/>
</dbReference>
<keyword evidence="3 6" id="KW-0472">Membrane</keyword>
<feature type="compositionally biased region" description="Polar residues" evidence="8">
    <location>
        <begin position="76"/>
        <end position="92"/>
    </location>
</feature>
<keyword evidence="7" id="KW-0175">Coiled coil</keyword>
<evidence type="ECO:0000313" key="10">
    <source>
        <dbReference type="WBParaSite" id="SMUV_0000038801-mRNA-1"/>
    </source>
</evidence>
<dbReference type="AlphaFoldDB" id="A0A0N5A8I8"/>
<evidence type="ECO:0000256" key="1">
    <source>
        <dbReference type="ARBA" id="ARBA00004180"/>
    </source>
</evidence>
<dbReference type="PANTHER" id="PTHR10639">
    <property type="entry name" value="CLATHRIN LIGHT CHAIN"/>
    <property type="match status" value="1"/>
</dbReference>
<comment type="function">
    <text evidence="6">Clathrin is the major protein of the polyhedral coat of coated pits and vesicles.</text>
</comment>
<accession>A0A0N5A8I8</accession>
<protein>
    <recommendedName>
        <fullName evidence="6">Clathrin light chain</fullName>
    </recommendedName>
</protein>
<feature type="region of interest" description="Disordered" evidence="8">
    <location>
        <begin position="21"/>
        <end position="101"/>
    </location>
</feature>
<dbReference type="GO" id="GO:0006886">
    <property type="term" value="P:intracellular protein transport"/>
    <property type="evidence" value="ECO:0007669"/>
    <property type="project" value="InterPro"/>
</dbReference>
<evidence type="ECO:0000256" key="6">
    <source>
        <dbReference type="RuleBase" id="RU363137"/>
    </source>
</evidence>
<dbReference type="GO" id="GO:0030130">
    <property type="term" value="C:clathrin coat of trans-Golgi network vesicle"/>
    <property type="evidence" value="ECO:0007669"/>
    <property type="project" value="InterPro"/>
</dbReference>
<evidence type="ECO:0000256" key="4">
    <source>
        <dbReference type="ARBA" id="ARBA00023176"/>
    </source>
</evidence>
<dbReference type="GO" id="GO:0032050">
    <property type="term" value="F:clathrin heavy chain binding"/>
    <property type="evidence" value="ECO:0007669"/>
    <property type="project" value="TreeGrafter"/>
</dbReference>
<dbReference type="GO" id="GO:0099631">
    <property type="term" value="C:postsynaptic endocytic zone cytoplasmic component"/>
    <property type="evidence" value="ECO:0007669"/>
    <property type="project" value="TreeGrafter"/>
</dbReference>
<sequence length="210" mass="23156">MSDPVADFLAHEQDVLAGIEGAPVGFEGGDDDAVPPAPVGEEGANANDGLVLNGVDSGVDLQGLDQQQQPVPAQQSTVENSTPPSVLAQQPVQPKIEPEKIRKWREEQKKMLEEKDKEEERKKEELREAASKELEQWFANRKERIAQTKIANRKAEAEFIADRDKGEGGADWERIAKLCDFNAKNSKNVTDLSRLRSLLLQLKGTTVSSD</sequence>
<evidence type="ECO:0000256" key="5">
    <source>
        <dbReference type="ARBA" id="ARBA00023329"/>
    </source>
</evidence>